<reference evidence="1 2" key="1">
    <citation type="journal article" date="2021" name="Int. J. Syst. Evol. Microbiol.">
        <title>Reticulibacter mediterranei gen. nov., sp. nov., within the new family Reticulibacteraceae fam. nov., and Ktedonospora formicarum gen. nov., sp. nov., Ktedonobacter robiniae sp. nov., Dictyobacter formicarum sp. nov. and Dictyobacter arantiisoli sp. nov., belonging to the class Ktedonobacteria.</title>
        <authorList>
            <person name="Yabe S."/>
            <person name="Zheng Y."/>
            <person name="Wang C.M."/>
            <person name="Sakai Y."/>
            <person name="Abe K."/>
            <person name="Yokota A."/>
            <person name="Donadio S."/>
            <person name="Cavaletti L."/>
            <person name="Monciardini P."/>
        </authorList>
    </citation>
    <scope>NUCLEOTIDE SEQUENCE [LARGE SCALE GENOMIC DNA]</scope>
    <source>
        <strain evidence="1 2">SOSP1-30</strain>
    </source>
</reference>
<gene>
    <name evidence="1" type="ORF">KSB_08300</name>
</gene>
<proteinExistence type="predicted"/>
<evidence type="ECO:0000313" key="2">
    <source>
        <dbReference type="Proteomes" id="UP000654345"/>
    </source>
</evidence>
<sequence>MTGIAMAPKAPRINMVIKSSLDKKTGKGVVHASSLWPPACITPSIPLPVFWCLYIQKGSNQVCYNEM</sequence>
<evidence type="ECO:0000313" key="1">
    <source>
        <dbReference type="EMBL" id="GHO52355.1"/>
    </source>
</evidence>
<organism evidence="1 2">
    <name type="scientific">Ktedonobacter robiniae</name>
    <dbReference type="NCBI Taxonomy" id="2778365"/>
    <lineage>
        <taxon>Bacteria</taxon>
        <taxon>Bacillati</taxon>
        <taxon>Chloroflexota</taxon>
        <taxon>Ktedonobacteria</taxon>
        <taxon>Ktedonobacterales</taxon>
        <taxon>Ktedonobacteraceae</taxon>
        <taxon>Ktedonobacter</taxon>
    </lineage>
</organism>
<dbReference type="EMBL" id="BNJG01000001">
    <property type="protein sequence ID" value="GHO52355.1"/>
    <property type="molecule type" value="Genomic_DNA"/>
</dbReference>
<comment type="caution">
    <text evidence="1">The sequence shown here is derived from an EMBL/GenBank/DDBJ whole genome shotgun (WGS) entry which is preliminary data.</text>
</comment>
<dbReference type="Proteomes" id="UP000654345">
    <property type="component" value="Unassembled WGS sequence"/>
</dbReference>
<protein>
    <submittedName>
        <fullName evidence="1">Uncharacterized protein</fullName>
    </submittedName>
</protein>
<keyword evidence="2" id="KW-1185">Reference proteome</keyword>
<accession>A0ABQ3UIB8</accession>
<name>A0ABQ3UIB8_9CHLR</name>